<reference evidence="1" key="1">
    <citation type="submission" date="2018-05" db="EMBL/GenBank/DDBJ databases">
        <title>Draft genome of Mucuna pruriens seed.</title>
        <authorList>
            <person name="Nnadi N.E."/>
            <person name="Vos R."/>
            <person name="Hasami M.H."/>
            <person name="Devisetty U.K."/>
            <person name="Aguiy J.C."/>
        </authorList>
    </citation>
    <scope>NUCLEOTIDE SEQUENCE [LARGE SCALE GENOMIC DNA]</scope>
    <source>
        <strain evidence="1">JCA_2017</strain>
    </source>
</reference>
<keyword evidence="2" id="KW-1185">Reference proteome</keyword>
<evidence type="ECO:0000313" key="2">
    <source>
        <dbReference type="Proteomes" id="UP000257109"/>
    </source>
</evidence>
<feature type="non-terminal residue" evidence="1">
    <location>
        <position position="1"/>
    </location>
</feature>
<dbReference type="AlphaFoldDB" id="A0A371I9V1"/>
<sequence length="76" mass="9210">MVCYQKLLDVVEKKIQELGENTTHRLQIWLKRLKWRPNQESEAQTLRKQLALLEMENMENMETICKYFNKIQVLSN</sequence>
<dbReference type="Proteomes" id="UP000257109">
    <property type="component" value="Unassembled WGS sequence"/>
</dbReference>
<protein>
    <submittedName>
        <fullName evidence="1">Uncharacterized protein</fullName>
    </submittedName>
</protein>
<comment type="caution">
    <text evidence="1">The sequence shown here is derived from an EMBL/GenBank/DDBJ whole genome shotgun (WGS) entry which is preliminary data.</text>
</comment>
<name>A0A371I9V1_MUCPR</name>
<dbReference type="EMBL" id="QJKJ01000581">
    <property type="protein sequence ID" value="RDY11775.1"/>
    <property type="molecule type" value="Genomic_DNA"/>
</dbReference>
<evidence type="ECO:0000313" key="1">
    <source>
        <dbReference type="EMBL" id="RDY11775.1"/>
    </source>
</evidence>
<gene>
    <name evidence="1" type="ORF">CR513_03514</name>
</gene>
<proteinExistence type="predicted"/>
<accession>A0A371I9V1</accession>
<organism evidence="1 2">
    <name type="scientific">Mucuna pruriens</name>
    <name type="common">Velvet bean</name>
    <name type="synonym">Dolichos pruriens</name>
    <dbReference type="NCBI Taxonomy" id="157652"/>
    <lineage>
        <taxon>Eukaryota</taxon>
        <taxon>Viridiplantae</taxon>
        <taxon>Streptophyta</taxon>
        <taxon>Embryophyta</taxon>
        <taxon>Tracheophyta</taxon>
        <taxon>Spermatophyta</taxon>
        <taxon>Magnoliopsida</taxon>
        <taxon>eudicotyledons</taxon>
        <taxon>Gunneridae</taxon>
        <taxon>Pentapetalae</taxon>
        <taxon>rosids</taxon>
        <taxon>fabids</taxon>
        <taxon>Fabales</taxon>
        <taxon>Fabaceae</taxon>
        <taxon>Papilionoideae</taxon>
        <taxon>50 kb inversion clade</taxon>
        <taxon>NPAAA clade</taxon>
        <taxon>indigoferoid/millettioid clade</taxon>
        <taxon>Phaseoleae</taxon>
        <taxon>Mucuna</taxon>
    </lineage>
</organism>